<dbReference type="GO" id="GO:0009279">
    <property type="term" value="C:cell outer membrane"/>
    <property type="evidence" value="ECO:0007669"/>
    <property type="project" value="UniProtKB-SubCell"/>
</dbReference>
<dbReference type="InterPro" id="IPR003423">
    <property type="entry name" value="OMP_efflux"/>
</dbReference>
<evidence type="ECO:0000256" key="1">
    <source>
        <dbReference type="ARBA" id="ARBA00004442"/>
    </source>
</evidence>
<comment type="similarity">
    <text evidence="2">Belongs to the outer membrane factor (OMF) (TC 1.B.17) family.</text>
</comment>
<dbReference type="GO" id="GO:1990281">
    <property type="term" value="C:efflux pump complex"/>
    <property type="evidence" value="ECO:0007669"/>
    <property type="project" value="TreeGrafter"/>
</dbReference>
<proteinExistence type="inferred from homology"/>
<accession>A0A936F1C0</accession>
<keyword evidence="6" id="KW-0472">Membrane</keyword>
<evidence type="ECO:0000256" key="7">
    <source>
        <dbReference type="ARBA" id="ARBA00023237"/>
    </source>
</evidence>
<name>A0A936F1C0_9BACT</name>
<dbReference type="Pfam" id="PF02321">
    <property type="entry name" value="OEP"/>
    <property type="match status" value="2"/>
</dbReference>
<comment type="subcellular location">
    <subcellularLocation>
        <location evidence="1">Cell outer membrane</location>
    </subcellularLocation>
</comment>
<evidence type="ECO:0000256" key="6">
    <source>
        <dbReference type="ARBA" id="ARBA00023136"/>
    </source>
</evidence>
<evidence type="ECO:0000256" key="5">
    <source>
        <dbReference type="ARBA" id="ARBA00022692"/>
    </source>
</evidence>
<keyword evidence="7" id="KW-0998">Cell outer membrane</keyword>
<dbReference type="GO" id="GO:0015562">
    <property type="term" value="F:efflux transmembrane transporter activity"/>
    <property type="evidence" value="ECO:0007669"/>
    <property type="project" value="InterPro"/>
</dbReference>
<evidence type="ECO:0000256" key="4">
    <source>
        <dbReference type="ARBA" id="ARBA00022452"/>
    </source>
</evidence>
<dbReference type="GO" id="GO:0015288">
    <property type="term" value="F:porin activity"/>
    <property type="evidence" value="ECO:0007669"/>
    <property type="project" value="TreeGrafter"/>
</dbReference>
<dbReference type="SUPFAM" id="SSF56954">
    <property type="entry name" value="Outer membrane efflux proteins (OEP)"/>
    <property type="match status" value="1"/>
</dbReference>
<gene>
    <name evidence="8" type="ORF">IPN91_06670</name>
</gene>
<evidence type="ECO:0000256" key="3">
    <source>
        <dbReference type="ARBA" id="ARBA00022448"/>
    </source>
</evidence>
<dbReference type="Proteomes" id="UP000709959">
    <property type="component" value="Unassembled WGS sequence"/>
</dbReference>
<dbReference type="PANTHER" id="PTHR30026">
    <property type="entry name" value="OUTER MEMBRANE PROTEIN TOLC"/>
    <property type="match status" value="1"/>
</dbReference>
<dbReference type="InterPro" id="IPR051906">
    <property type="entry name" value="TolC-like"/>
</dbReference>
<keyword evidence="5" id="KW-0812">Transmembrane</keyword>
<evidence type="ECO:0000313" key="9">
    <source>
        <dbReference type="Proteomes" id="UP000709959"/>
    </source>
</evidence>
<comment type="caution">
    <text evidence="8">The sequence shown here is derived from an EMBL/GenBank/DDBJ whole genome shotgun (WGS) entry which is preliminary data.</text>
</comment>
<dbReference type="PANTHER" id="PTHR30026:SF20">
    <property type="entry name" value="OUTER MEMBRANE PROTEIN TOLC"/>
    <property type="match status" value="1"/>
</dbReference>
<organism evidence="8 9">
    <name type="scientific">Candidatus Geothrix odensensis</name>
    <dbReference type="NCBI Taxonomy" id="2954440"/>
    <lineage>
        <taxon>Bacteria</taxon>
        <taxon>Pseudomonadati</taxon>
        <taxon>Acidobacteriota</taxon>
        <taxon>Holophagae</taxon>
        <taxon>Holophagales</taxon>
        <taxon>Holophagaceae</taxon>
        <taxon>Geothrix</taxon>
    </lineage>
</organism>
<evidence type="ECO:0000313" key="8">
    <source>
        <dbReference type="EMBL" id="MBK8572324.1"/>
    </source>
</evidence>
<protein>
    <submittedName>
        <fullName evidence="8">TolC family protein</fullName>
    </submittedName>
</protein>
<dbReference type="Gene3D" id="1.20.1600.10">
    <property type="entry name" value="Outer membrane efflux proteins (OEP)"/>
    <property type="match status" value="1"/>
</dbReference>
<keyword evidence="4" id="KW-1134">Transmembrane beta strand</keyword>
<keyword evidence="3" id="KW-0813">Transport</keyword>
<dbReference type="AlphaFoldDB" id="A0A936F1C0"/>
<reference evidence="8 9" key="1">
    <citation type="submission" date="2020-10" db="EMBL/GenBank/DDBJ databases">
        <title>Connecting structure to function with the recovery of over 1000 high-quality activated sludge metagenome-assembled genomes encoding full-length rRNA genes using long-read sequencing.</title>
        <authorList>
            <person name="Singleton C.M."/>
            <person name="Petriglieri F."/>
            <person name="Kristensen J.M."/>
            <person name="Kirkegaard R.H."/>
            <person name="Michaelsen T.Y."/>
            <person name="Andersen M.H."/>
            <person name="Karst S.M."/>
            <person name="Dueholm M.S."/>
            <person name="Nielsen P.H."/>
            <person name="Albertsen M."/>
        </authorList>
    </citation>
    <scope>NUCLEOTIDE SEQUENCE [LARGE SCALE GENOMIC DNA]</scope>
    <source>
        <strain evidence="8">OdNE_18-Q3-R46-58_MAXAC.008</strain>
    </source>
</reference>
<dbReference type="EMBL" id="JADKCH010000004">
    <property type="protein sequence ID" value="MBK8572324.1"/>
    <property type="molecule type" value="Genomic_DNA"/>
</dbReference>
<evidence type="ECO:0000256" key="2">
    <source>
        <dbReference type="ARBA" id="ARBA00007613"/>
    </source>
</evidence>
<sequence length="446" mass="49144">MLLISPPALQAPILTPPPAERSQAPLSLDLQGALSRARSENAMLRAAKARIDERRGLITSTRADALPQLTLVGDFTRMRDVSMLNSSFAELAPAIGLPVSSLVSTRSLYTTQANLTQPLFYWGKLGTAVDIALMGEQEASLAYTTSELDVLHGVAKAYLGVLAAQAEQEVIESRRRTAEQFVSDVKARLEAQTATELDRLRAESELLAVIPEALQAEAQVKRALEVLNGQLGLEPKTPLALAGLGLPEAAAKPQGAERSELAQLKQQEAMYRANDKIIKSDLRPKFDLSASYGYQAGKSDNLFKEPYDTWKVSLTMKFPVFDGLRSSGKRAQNTAQLEQVKQLRVDRERSVAIEQSTADRELEKAIALNEAARRAHDATAEALRMSRESFDQGLITSLDLLQAERAERQAESQRRRAELGLWSARFDQRRSLGLPPLTLTNFWSRP</sequence>